<keyword evidence="2" id="KW-0812">Transmembrane</keyword>
<dbReference type="Proteomes" id="UP000355283">
    <property type="component" value="Unassembled WGS sequence"/>
</dbReference>
<evidence type="ECO:0000313" key="7">
    <source>
        <dbReference type="Proteomes" id="UP000355283"/>
    </source>
</evidence>
<dbReference type="InterPro" id="IPR036259">
    <property type="entry name" value="MFS_trans_sf"/>
</dbReference>
<feature type="compositionally biased region" description="Low complexity" evidence="5">
    <location>
        <begin position="33"/>
        <end position="54"/>
    </location>
</feature>
<keyword evidence="3" id="KW-1133">Transmembrane helix</keyword>
<dbReference type="Gene3D" id="1.20.1250.20">
    <property type="entry name" value="MFS general substrate transporter like domains"/>
    <property type="match status" value="1"/>
</dbReference>
<evidence type="ECO:0000256" key="2">
    <source>
        <dbReference type="ARBA" id="ARBA00022692"/>
    </source>
</evidence>
<evidence type="ECO:0000256" key="4">
    <source>
        <dbReference type="ARBA" id="ARBA00023136"/>
    </source>
</evidence>
<dbReference type="GO" id="GO:0016020">
    <property type="term" value="C:membrane"/>
    <property type="evidence" value="ECO:0007669"/>
    <property type="project" value="UniProtKB-SubCell"/>
</dbReference>
<name>A0A4D9D4H4_9STRA</name>
<dbReference type="AlphaFoldDB" id="A0A4D9D4H4"/>
<evidence type="ECO:0000256" key="5">
    <source>
        <dbReference type="SAM" id="MobiDB-lite"/>
    </source>
</evidence>
<organism evidence="6 7">
    <name type="scientific">Nannochloropsis salina CCMP1776</name>
    <dbReference type="NCBI Taxonomy" id="1027361"/>
    <lineage>
        <taxon>Eukaryota</taxon>
        <taxon>Sar</taxon>
        <taxon>Stramenopiles</taxon>
        <taxon>Ochrophyta</taxon>
        <taxon>Eustigmatophyceae</taxon>
        <taxon>Eustigmatales</taxon>
        <taxon>Monodopsidaceae</taxon>
        <taxon>Microchloropsis</taxon>
        <taxon>Microchloropsis salina</taxon>
    </lineage>
</organism>
<accession>A0A4D9D4H4</accession>
<dbReference type="EMBL" id="SDOX01000036">
    <property type="protein sequence ID" value="TFJ83449.1"/>
    <property type="molecule type" value="Genomic_DNA"/>
</dbReference>
<feature type="region of interest" description="Disordered" evidence="5">
    <location>
        <begin position="33"/>
        <end position="87"/>
    </location>
</feature>
<gene>
    <name evidence="6" type="ORF">NSK_005289</name>
</gene>
<dbReference type="Pfam" id="PF00083">
    <property type="entry name" value="Sugar_tr"/>
    <property type="match status" value="1"/>
</dbReference>
<evidence type="ECO:0000313" key="6">
    <source>
        <dbReference type="EMBL" id="TFJ83449.1"/>
    </source>
</evidence>
<sequence>MFSMGCIVGSPPSGFLTDFVGRKRYISILRLQPSAPSSSSSAPPTGPAVSSPASLRLPESPRWLAAQGKHEAAKASLGGIRQEEEVEGELAGMEEAVEVGEVLGETGFEGGGKEGGHLTGARRGKGISSP</sequence>
<evidence type="ECO:0000256" key="3">
    <source>
        <dbReference type="ARBA" id="ARBA00022989"/>
    </source>
</evidence>
<comment type="caution">
    <text evidence="6">The sequence shown here is derived from an EMBL/GenBank/DDBJ whole genome shotgun (WGS) entry which is preliminary data.</text>
</comment>
<dbReference type="InterPro" id="IPR005828">
    <property type="entry name" value="MFS_sugar_transport-like"/>
</dbReference>
<reference evidence="6 7" key="1">
    <citation type="submission" date="2019-01" db="EMBL/GenBank/DDBJ databases">
        <title>Nuclear Genome Assembly of the Microalgal Biofuel strain Nannochloropsis salina CCMP1776.</title>
        <authorList>
            <person name="Hovde B."/>
        </authorList>
    </citation>
    <scope>NUCLEOTIDE SEQUENCE [LARGE SCALE GENOMIC DNA]</scope>
    <source>
        <strain evidence="6 7">CCMP1776</strain>
    </source>
</reference>
<keyword evidence="4" id="KW-0472">Membrane</keyword>
<protein>
    <recommendedName>
        <fullName evidence="8">Major facilitator superfamily (MFS) profile domain-containing protein</fullName>
    </recommendedName>
</protein>
<dbReference type="GO" id="GO:0022857">
    <property type="term" value="F:transmembrane transporter activity"/>
    <property type="evidence" value="ECO:0007669"/>
    <property type="project" value="InterPro"/>
</dbReference>
<evidence type="ECO:0008006" key="8">
    <source>
        <dbReference type="Google" id="ProtNLM"/>
    </source>
</evidence>
<proteinExistence type="predicted"/>
<evidence type="ECO:0000256" key="1">
    <source>
        <dbReference type="ARBA" id="ARBA00004370"/>
    </source>
</evidence>
<feature type="compositionally biased region" description="Basic residues" evidence="5">
    <location>
        <begin position="120"/>
        <end position="130"/>
    </location>
</feature>
<feature type="region of interest" description="Disordered" evidence="5">
    <location>
        <begin position="105"/>
        <end position="130"/>
    </location>
</feature>
<keyword evidence="7" id="KW-1185">Reference proteome</keyword>
<comment type="subcellular location">
    <subcellularLocation>
        <location evidence="1">Membrane</location>
    </subcellularLocation>
</comment>